<gene>
    <name evidence="3" type="ORF">Rhe02_93150</name>
</gene>
<dbReference type="GO" id="GO:0016829">
    <property type="term" value="F:lyase activity"/>
    <property type="evidence" value="ECO:0007669"/>
    <property type="project" value="UniProtKB-KW"/>
</dbReference>
<keyword evidence="1" id="KW-0479">Metal-binding</keyword>
<comment type="caution">
    <text evidence="3">The sequence shown here is derived from an EMBL/GenBank/DDBJ whole genome shotgun (WGS) entry which is preliminary data.</text>
</comment>
<keyword evidence="4" id="KW-1185">Reference proteome</keyword>
<protein>
    <submittedName>
        <fullName evidence="3">Sirohydrochlorin chelatase</fullName>
    </submittedName>
</protein>
<dbReference type="EMBL" id="BONY01000124">
    <property type="protein sequence ID" value="GIH11248.1"/>
    <property type="molecule type" value="Genomic_DNA"/>
</dbReference>
<name>A0A8J3VML0_9ACTN</name>
<accession>A0A8J3VML0</accession>
<proteinExistence type="predicted"/>
<dbReference type="AlphaFoldDB" id="A0A8J3VML0"/>
<evidence type="ECO:0000256" key="2">
    <source>
        <dbReference type="ARBA" id="ARBA00023239"/>
    </source>
</evidence>
<dbReference type="InterPro" id="IPR050963">
    <property type="entry name" value="Sirohydro_Cobaltochel/CbiX"/>
</dbReference>
<organism evidence="3 4">
    <name type="scientific">Rhizocola hellebori</name>
    <dbReference type="NCBI Taxonomy" id="1392758"/>
    <lineage>
        <taxon>Bacteria</taxon>
        <taxon>Bacillati</taxon>
        <taxon>Actinomycetota</taxon>
        <taxon>Actinomycetes</taxon>
        <taxon>Micromonosporales</taxon>
        <taxon>Micromonosporaceae</taxon>
        <taxon>Rhizocola</taxon>
    </lineage>
</organism>
<evidence type="ECO:0000313" key="4">
    <source>
        <dbReference type="Proteomes" id="UP000612899"/>
    </source>
</evidence>
<evidence type="ECO:0000313" key="3">
    <source>
        <dbReference type="EMBL" id="GIH11248.1"/>
    </source>
</evidence>
<dbReference type="PANTHER" id="PTHR33542:SF5">
    <property type="entry name" value="FERROCHELATASE CHE1"/>
    <property type="match status" value="1"/>
</dbReference>
<dbReference type="RefSeq" id="WP_203914963.1">
    <property type="nucleotide sequence ID" value="NZ_BONY01000124.1"/>
</dbReference>
<keyword evidence="2" id="KW-0456">Lyase</keyword>
<dbReference type="Gene3D" id="3.40.50.1400">
    <property type="match status" value="2"/>
</dbReference>
<evidence type="ECO:0000256" key="1">
    <source>
        <dbReference type="ARBA" id="ARBA00022723"/>
    </source>
</evidence>
<dbReference type="GO" id="GO:0046872">
    <property type="term" value="F:metal ion binding"/>
    <property type="evidence" value="ECO:0007669"/>
    <property type="project" value="UniProtKB-KW"/>
</dbReference>
<dbReference type="SUPFAM" id="SSF53800">
    <property type="entry name" value="Chelatase"/>
    <property type="match status" value="2"/>
</dbReference>
<reference evidence="3" key="1">
    <citation type="submission" date="2021-01" db="EMBL/GenBank/DDBJ databases">
        <title>Whole genome shotgun sequence of Rhizocola hellebori NBRC 109834.</title>
        <authorList>
            <person name="Komaki H."/>
            <person name="Tamura T."/>
        </authorList>
    </citation>
    <scope>NUCLEOTIDE SEQUENCE</scope>
    <source>
        <strain evidence="3">NBRC 109834</strain>
    </source>
</reference>
<dbReference type="Pfam" id="PF01903">
    <property type="entry name" value="CbiX"/>
    <property type="match status" value="2"/>
</dbReference>
<dbReference type="InterPro" id="IPR002762">
    <property type="entry name" value="CbiX-like"/>
</dbReference>
<dbReference type="CDD" id="cd03416">
    <property type="entry name" value="CbiX_SirB_N"/>
    <property type="match status" value="1"/>
</dbReference>
<sequence length="234" mass="23952">MPLRESSPRSVLLVAHGSQDPRAAACVRALARTVAAVRPGLDVRVAFLEQSPPSPAEVLRAMPAGTVVVPLLLTNAFHGSIDLPAQVAGFDCVITETLGAPTEPLLTALSKRLPGIDFDGLVLAAAGTRMASARDGIEDVAAALSARFNVPCRVAYAAGVPPTGAAAVTALRAEGCRRIAVASYFLAPGRLYDMVIHSALSAGAAAAAPPLGASWHMAQLILDRANARLLAPAA</sequence>
<dbReference type="PANTHER" id="PTHR33542">
    <property type="entry name" value="SIROHYDROCHLORIN FERROCHELATASE, CHLOROPLASTIC"/>
    <property type="match status" value="1"/>
</dbReference>
<dbReference type="Proteomes" id="UP000612899">
    <property type="component" value="Unassembled WGS sequence"/>
</dbReference>